<name>A0ABV0EEC4_9BURK</name>
<keyword evidence="2" id="KW-1185">Reference proteome</keyword>
<dbReference type="EMBL" id="JBAJEX010000001">
    <property type="protein sequence ID" value="MEO1765744.1"/>
    <property type="molecule type" value="Genomic_DNA"/>
</dbReference>
<comment type="caution">
    <text evidence="1">The sequence shown here is derived from an EMBL/GenBank/DDBJ whole genome shotgun (WGS) entry which is preliminary data.</text>
</comment>
<dbReference type="Pfam" id="PF11809">
    <property type="entry name" value="DUF3330"/>
    <property type="match status" value="1"/>
</dbReference>
<gene>
    <name evidence="1" type="ORF">V6E02_00710</name>
</gene>
<proteinExistence type="predicted"/>
<accession>A0ABV0EEC4</accession>
<evidence type="ECO:0000313" key="2">
    <source>
        <dbReference type="Proteomes" id="UP001482231"/>
    </source>
</evidence>
<protein>
    <submittedName>
        <fullName evidence="1">DUF3330 domain-containing protein</fullName>
    </submittedName>
</protein>
<reference evidence="1 2" key="1">
    <citation type="submission" date="2024-02" db="EMBL/GenBank/DDBJ databases">
        <title>New thermophilic sulfur-oxidizing bacteria from a hot springs of the Uzon caldera (Kamchatka, Russia).</title>
        <authorList>
            <person name="Dukat A.M."/>
            <person name="Elcheninov A.G."/>
            <person name="Frolov E.N."/>
        </authorList>
    </citation>
    <scope>NUCLEOTIDE SEQUENCE [LARGE SCALE GENOMIC DNA]</scope>
    <source>
        <strain evidence="1 2">AK1</strain>
    </source>
</reference>
<evidence type="ECO:0000313" key="1">
    <source>
        <dbReference type="EMBL" id="MEO1765744.1"/>
    </source>
</evidence>
<dbReference type="InterPro" id="IPR021767">
    <property type="entry name" value="TnpM"/>
</dbReference>
<dbReference type="Proteomes" id="UP001482231">
    <property type="component" value="Unassembled WGS sequence"/>
</dbReference>
<sequence>MASEKVNPGGAPIVNCEQTEACEIVSCATCLAEIPADVALTAEGPDYVQYFCGLDCVARWKEKLDTRQ</sequence>
<organism evidence="1 2">
    <name type="scientific">Thiobacter aerophilum</name>
    <dbReference type="NCBI Taxonomy" id="3121275"/>
    <lineage>
        <taxon>Bacteria</taxon>
        <taxon>Pseudomonadati</taxon>
        <taxon>Pseudomonadota</taxon>
        <taxon>Betaproteobacteria</taxon>
        <taxon>Burkholderiales</taxon>
        <taxon>Thiobacteraceae</taxon>
        <taxon>Thiobacter</taxon>
    </lineage>
</organism>
<dbReference type="RefSeq" id="WP_347306166.1">
    <property type="nucleotide sequence ID" value="NZ_JBAJEX010000001.1"/>
</dbReference>